<keyword evidence="3" id="KW-0539">Nucleus</keyword>
<feature type="compositionally biased region" description="Polar residues" evidence="4">
    <location>
        <begin position="233"/>
        <end position="248"/>
    </location>
</feature>
<dbReference type="SMART" id="SM00338">
    <property type="entry name" value="BRLZ"/>
    <property type="match status" value="1"/>
</dbReference>
<dbReference type="GO" id="GO:0005737">
    <property type="term" value="C:cytoplasm"/>
    <property type="evidence" value="ECO:0007669"/>
    <property type="project" value="UniProtKB-SubCell"/>
</dbReference>
<evidence type="ECO:0000259" key="5">
    <source>
        <dbReference type="PROSITE" id="PS50217"/>
    </source>
</evidence>
<comment type="caution">
    <text evidence="6">The sequence shown here is derived from an EMBL/GenBank/DDBJ whole genome shotgun (WGS) entry which is preliminary data.</text>
</comment>
<evidence type="ECO:0000313" key="7">
    <source>
        <dbReference type="Proteomes" id="UP001206595"/>
    </source>
</evidence>
<dbReference type="Pfam" id="PF00170">
    <property type="entry name" value="bZIP_1"/>
    <property type="match status" value="1"/>
</dbReference>
<dbReference type="RefSeq" id="XP_051446367.1">
    <property type="nucleotide sequence ID" value="XM_051587636.1"/>
</dbReference>
<dbReference type="GO" id="GO:0000976">
    <property type="term" value="F:transcription cis-regulatory region binding"/>
    <property type="evidence" value="ECO:0007669"/>
    <property type="project" value="InterPro"/>
</dbReference>
<dbReference type="Proteomes" id="UP001206595">
    <property type="component" value="Unassembled WGS sequence"/>
</dbReference>
<dbReference type="SUPFAM" id="SSF111430">
    <property type="entry name" value="YAP1 redox domain"/>
    <property type="match status" value="1"/>
</dbReference>
<dbReference type="PANTHER" id="PTHR40621:SF6">
    <property type="entry name" value="AP-1-LIKE TRANSCRIPTION FACTOR YAP1-RELATED"/>
    <property type="match status" value="1"/>
</dbReference>
<comment type="subcellular location">
    <subcellularLocation>
        <location evidence="2">Cytoplasm</location>
    </subcellularLocation>
    <subcellularLocation>
        <location evidence="1">Nucleus</location>
    </subcellularLocation>
</comment>
<dbReference type="InterPro" id="IPR023167">
    <property type="entry name" value="Yap1_redox_dom_sf"/>
</dbReference>
<sequence length="437" mass="48496">MAAPLLKNAPFTIHDGDLSDGFSSSASPEEQPISPGYDDHDKRKFDQVDSNGRSPASKHTHTAAYQDSYDEDDDNERPRKPGRKPMANTPTPSSVDPKQKRKAQNRAAQRAFRERKEKYVKELEDRIAELEASQQNPQADTSVTLEKENQQLKELVQKLEAENYLLKGTAFTFDFPISKANLNKNASALVPDAGVQPSTLLRQDGIVPSTEAWTPPSSAHDDSGSEPSSPSGLTNSPHTNKSAETTPASDVLTDATGYSSNNGLTSFGDLSAGNLDSFFDNTAAFDTTAADRFMANHAPHMSSDDISNSSLFNQYRTPSNVIENTTFSETLMPPLFENEFEDYSSFAPIMTPKEEEFRGTEFFDIGDLQNLHQEPVLKNKGPLLTPVQAWEMIQQHPQFEELEIDDLCSEMKKKATCSESITEDDLQKVIDYKLNNR</sequence>
<dbReference type="AlphaFoldDB" id="A0AAD5ECV0"/>
<organism evidence="6 7">
    <name type="scientific">Umbelopsis ramanniana AG</name>
    <dbReference type="NCBI Taxonomy" id="1314678"/>
    <lineage>
        <taxon>Eukaryota</taxon>
        <taxon>Fungi</taxon>
        <taxon>Fungi incertae sedis</taxon>
        <taxon>Mucoromycota</taxon>
        <taxon>Mucoromycotina</taxon>
        <taxon>Umbelopsidomycetes</taxon>
        <taxon>Umbelopsidales</taxon>
        <taxon>Umbelopsidaceae</taxon>
        <taxon>Umbelopsis</taxon>
    </lineage>
</organism>
<dbReference type="PROSITE" id="PS50217">
    <property type="entry name" value="BZIP"/>
    <property type="match status" value="1"/>
</dbReference>
<dbReference type="SUPFAM" id="SSF57959">
    <property type="entry name" value="Leucine zipper domain"/>
    <property type="match status" value="1"/>
</dbReference>
<evidence type="ECO:0000256" key="3">
    <source>
        <dbReference type="ARBA" id="ARBA00023242"/>
    </source>
</evidence>
<feature type="domain" description="BZIP" evidence="5">
    <location>
        <begin position="95"/>
        <end position="159"/>
    </location>
</feature>
<dbReference type="InterPro" id="IPR004827">
    <property type="entry name" value="bZIP"/>
</dbReference>
<evidence type="ECO:0000256" key="2">
    <source>
        <dbReference type="ARBA" id="ARBA00004496"/>
    </source>
</evidence>
<evidence type="ECO:0000256" key="4">
    <source>
        <dbReference type="SAM" id="MobiDB-lite"/>
    </source>
</evidence>
<feature type="region of interest" description="Disordered" evidence="4">
    <location>
        <begin position="1"/>
        <end position="117"/>
    </location>
</feature>
<dbReference type="PANTHER" id="PTHR40621">
    <property type="entry name" value="TRANSCRIPTION FACTOR KAPC-RELATED"/>
    <property type="match status" value="1"/>
</dbReference>
<dbReference type="InterPro" id="IPR046347">
    <property type="entry name" value="bZIP_sf"/>
</dbReference>
<reference evidence="6" key="1">
    <citation type="submission" date="2021-06" db="EMBL/GenBank/DDBJ databases">
        <authorList>
            <consortium name="DOE Joint Genome Institute"/>
            <person name="Mondo S.J."/>
            <person name="Amses K.R."/>
            <person name="Simmons D.R."/>
            <person name="Longcore J.E."/>
            <person name="Seto K."/>
            <person name="Alves G.H."/>
            <person name="Bonds A.E."/>
            <person name="Quandt C.A."/>
            <person name="Davis W.J."/>
            <person name="Chang Y."/>
            <person name="Letcher P.M."/>
            <person name="Powell M.J."/>
            <person name="Kuo A."/>
            <person name="Labutti K."/>
            <person name="Pangilinan J."/>
            <person name="Andreopoulos W."/>
            <person name="Tritt A."/>
            <person name="Riley R."/>
            <person name="Hundley H."/>
            <person name="Johnson J."/>
            <person name="Lipzen A."/>
            <person name="Barry K."/>
            <person name="Berbee M.L."/>
            <person name="Buchler N.E."/>
            <person name="Grigoriev I.V."/>
            <person name="Spatafora J.W."/>
            <person name="Stajich J.E."/>
            <person name="James T.Y."/>
        </authorList>
    </citation>
    <scope>NUCLEOTIDE SEQUENCE</scope>
    <source>
        <strain evidence="6">AG</strain>
    </source>
</reference>
<dbReference type="Gene3D" id="1.10.238.100">
    <property type="entry name" value="YAP1 redox domain. Chain B"/>
    <property type="match status" value="1"/>
</dbReference>
<protein>
    <recommendedName>
        <fullName evidence="5">BZIP domain-containing protein</fullName>
    </recommendedName>
</protein>
<dbReference type="InterPro" id="IPR050936">
    <property type="entry name" value="AP-1-like"/>
</dbReference>
<proteinExistence type="predicted"/>
<reference evidence="6" key="2">
    <citation type="journal article" date="2022" name="Proc. Natl. Acad. Sci. U.S.A.">
        <title>Diploid-dominant life cycles characterize the early evolution of Fungi.</title>
        <authorList>
            <person name="Amses K.R."/>
            <person name="Simmons D.R."/>
            <person name="Longcore J.E."/>
            <person name="Mondo S.J."/>
            <person name="Seto K."/>
            <person name="Jeronimo G.H."/>
            <person name="Bonds A.E."/>
            <person name="Quandt C.A."/>
            <person name="Davis W.J."/>
            <person name="Chang Y."/>
            <person name="Federici B.A."/>
            <person name="Kuo A."/>
            <person name="LaButti K."/>
            <person name="Pangilinan J."/>
            <person name="Andreopoulos W."/>
            <person name="Tritt A."/>
            <person name="Riley R."/>
            <person name="Hundley H."/>
            <person name="Johnson J."/>
            <person name="Lipzen A."/>
            <person name="Barry K."/>
            <person name="Lang B.F."/>
            <person name="Cuomo C.A."/>
            <person name="Buchler N.E."/>
            <person name="Grigoriev I.V."/>
            <person name="Spatafora J.W."/>
            <person name="Stajich J.E."/>
            <person name="James T.Y."/>
        </authorList>
    </citation>
    <scope>NUCLEOTIDE SEQUENCE</scope>
    <source>
        <strain evidence="6">AG</strain>
    </source>
</reference>
<evidence type="ECO:0000256" key="1">
    <source>
        <dbReference type="ARBA" id="ARBA00004123"/>
    </source>
</evidence>
<dbReference type="EMBL" id="MU620906">
    <property type="protein sequence ID" value="KAI8581363.1"/>
    <property type="molecule type" value="Genomic_DNA"/>
</dbReference>
<gene>
    <name evidence="6" type="ORF">K450DRAFT_232694</name>
</gene>
<evidence type="ECO:0000313" key="6">
    <source>
        <dbReference type="EMBL" id="KAI8581363.1"/>
    </source>
</evidence>
<dbReference type="GO" id="GO:0001228">
    <property type="term" value="F:DNA-binding transcription activator activity, RNA polymerase II-specific"/>
    <property type="evidence" value="ECO:0007669"/>
    <property type="project" value="TreeGrafter"/>
</dbReference>
<accession>A0AAD5ECV0</accession>
<name>A0AAD5ECV0_UMBRA</name>
<dbReference type="PROSITE" id="PS00036">
    <property type="entry name" value="BZIP_BASIC"/>
    <property type="match status" value="1"/>
</dbReference>
<dbReference type="CDD" id="cd14688">
    <property type="entry name" value="bZIP_YAP"/>
    <property type="match status" value="1"/>
</dbReference>
<dbReference type="Gene3D" id="1.20.5.170">
    <property type="match status" value="1"/>
</dbReference>
<dbReference type="GO" id="GO:0090575">
    <property type="term" value="C:RNA polymerase II transcription regulator complex"/>
    <property type="evidence" value="ECO:0007669"/>
    <property type="project" value="TreeGrafter"/>
</dbReference>
<dbReference type="GO" id="GO:0033554">
    <property type="term" value="P:cellular response to stress"/>
    <property type="evidence" value="ECO:0007669"/>
    <property type="project" value="UniProtKB-ARBA"/>
</dbReference>
<feature type="region of interest" description="Disordered" evidence="4">
    <location>
        <begin position="208"/>
        <end position="254"/>
    </location>
</feature>
<feature type="compositionally biased region" description="Basic and acidic residues" evidence="4">
    <location>
        <begin position="37"/>
        <end position="47"/>
    </location>
</feature>
<keyword evidence="7" id="KW-1185">Reference proteome</keyword>
<dbReference type="GeneID" id="75912981"/>